<evidence type="ECO:0008006" key="3">
    <source>
        <dbReference type="Google" id="ProtNLM"/>
    </source>
</evidence>
<dbReference type="InterPro" id="IPR037203">
    <property type="entry name" value="T3SS_needle-like_sf"/>
</dbReference>
<reference evidence="1 2" key="1">
    <citation type="submission" date="2016-04" db="EMBL/GenBank/DDBJ databases">
        <title>ATOL: Assembling a taxonomically balanced genome-scale reconstruction of the evolutionary history of the Enterobacteriaceae.</title>
        <authorList>
            <person name="Plunkett G.III."/>
            <person name="Neeno-Eckwall E.C."/>
            <person name="Glasner J.D."/>
            <person name="Perna N.T."/>
        </authorList>
    </citation>
    <scope>NUCLEOTIDE SEQUENCE [LARGE SCALE GENOMIC DNA]</scope>
    <source>
        <strain evidence="1 2">ATCC 19692</strain>
    </source>
</reference>
<dbReference type="InterPro" id="IPR021123">
    <property type="entry name" value="T3SS_needle-like"/>
</dbReference>
<dbReference type="RefSeq" id="WP_066748979.1">
    <property type="nucleotide sequence ID" value="NZ_LXEN01000059.1"/>
</dbReference>
<keyword evidence="2" id="KW-1185">Reference proteome</keyword>
<dbReference type="OrthoDB" id="6465387at2"/>
<sequence>MAGSSTNSTAQTIANDASAIDTVNSYFTDPVIAQSDALKVALDSLKTDSSNAAALAEYQGKLAQYNITRNAQSTSIKVIKDLAMSIIGNMR</sequence>
<dbReference type="Proteomes" id="UP000094023">
    <property type="component" value="Unassembled WGS sequence"/>
</dbReference>
<dbReference type="EMBL" id="LXEN01000059">
    <property type="protein sequence ID" value="OAT32291.1"/>
    <property type="molecule type" value="Genomic_DNA"/>
</dbReference>
<gene>
    <name evidence="1" type="ORF">M983_1333</name>
</gene>
<evidence type="ECO:0000313" key="1">
    <source>
        <dbReference type="EMBL" id="OAT32291.1"/>
    </source>
</evidence>
<dbReference type="Gene3D" id="1.20.58.90">
    <property type="match status" value="1"/>
</dbReference>
<accession>A0A198G7P7</accession>
<name>A0A198G7P7_9GAMM</name>
<comment type="caution">
    <text evidence="1">The sequence shown here is derived from an EMBL/GenBank/DDBJ whole genome shotgun (WGS) entry which is preliminary data.</text>
</comment>
<dbReference type="Pfam" id="PF09392">
    <property type="entry name" value="T3SS_needle_F"/>
    <property type="match status" value="1"/>
</dbReference>
<dbReference type="STRING" id="1354337.M983_1333"/>
<proteinExistence type="predicted"/>
<dbReference type="SUPFAM" id="SSF140129">
    <property type="entry name" value="MxiH-like"/>
    <property type="match status" value="1"/>
</dbReference>
<dbReference type="AlphaFoldDB" id="A0A198G7P7"/>
<dbReference type="GO" id="GO:0015031">
    <property type="term" value="P:protein transport"/>
    <property type="evidence" value="ECO:0007669"/>
    <property type="project" value="InterPro"/>
</dbReference>
<evidence type="ECO:0000313" key="2">
    <source>
        <dbReference type="Proteomes" id="UP000094023"/>
    </source>
</evidence>
<organism evidence="1 2">
    <name type="scientific">Proteus myxofaciens ATCC 19692</name>
    <dbReference type="NCBI Taxonomy" id="1354337"/>
    <lineage>
        <taxon>Bacteria</taxon>
        <taxon>Pseudomonadati</taxon>
        <taxon>Pseudomonadota</taxon>
        <taxon>Gammaproteobacteria</taxon>
        <taxon>Enterobacterales</taxon>
        <taxon>Morganellaceae</taxon>
        <taxon>Proteus</taxon>
    </lineage>
</organism>
<protein>
    <recommendedName>
        <fullName evidence="3">EscF/YscF/HrpA family type III secretion system needle major subunit</fullName>
    </recommendedName>
</protein>